<evidence type="ECO:0000313" key="1">
    <source>
        <dbReference type="EMBL" id="AUB79730.1"/>
    </source>
</evidence>
<gene>
    <name evidence="1" type="ORF">THSYN_01330</name>
</gene>
<sequence>MRPIRWNSRYRSGDAETDRRNRAFVECLNSLIDAAGRREHCRELEDVISRLSAEAEQVLQTHPADSDLSAVWGQRLRAMLPLSPHGSPACHQCGLCDLAQQKIAEHLEAPAQCLFREARPAVSEATRPEVDALAGGAASG</sequence>
<organism evidence="1 2">
    <name type="scientific">Candidatus Thiodictyon syntrophicum</name>
    <dbReference type="NCBI Taxonomy" id="1166950"/>
    <lineage>
        <taxon>Bacteria</taxon>
        <taxon>Pseudomonadati</taxon>
        <taxon>Pseudomonadota</taxon>
        <taxon>Gammaproteobacteria</taxon>
        <taxon>Chromatiales</taxon>
        <taxon>Chromatiaceae</taxon>
        <taxon>Thiodictyon</taxon>
    </lineage>
</organism>
<proteinExistence type="predicted"/>
<dbReference type="OrthoDB" id="5801044at2"/>
<name>A0A2K8U2C1_9GAMM</name>
<reference evidence="1 2" key="1">
    <citation type="submission" date="2017-03" db="EMBL/GenBank/DDBJ databases">
        <title>Complete genome sequence of Candidatus 'Thiodictyon syntrophicum' sp. nov. strain Cad16T, a photolithoautotroph purple sulfur bacterium isolated from an alpine meromictic lake.</title>
        <authorList>
            <person name="Luedin S.M."/>
            <person name="Pothier J.F."/>
            <person name="Danza F."/>
            <person name="Storelli N."/>
            <person name="Wittwer M."/>
            <person name="Tonolla M."/>
        </authorList>
    </citation>
    <scope>NUCLEOTIDE SEQUENCE [LARGE SCALE GENOMIC DNA]</scope>
    <source>
        <strain evidence="1 2">Cad16T</strain>
    </source>
</reference>
<dbReference type="EMBL" id="CP020370">
    <property type="protein sequence ID" value="AUB79730.1"/>
    <property type="molecule type" value="Genomic_DNA"/>
</dbReference>
<accession>A0A2K8U2C1</accession>
<protein>
    <submittedName>
        <fullName evidence="1">Uncharacterized protein</fullName>
    </submittedName>
</protein>
<dbReference type="KEGG" id="tsy:THSYN_01330"/>
<dbReference type="Proteomes" id="UP000232638">
    <property type="component" value="Chromosome"/>
</dbReference>
<keyword evidence="2" id="KW-1185">Reference proteome</keyword>
<dbReference type="RefSeq" id="WP_100917548.1">
    <property type="nucleotide sequence ID" value="NZ_CP020370.1"/>
</dbReference>
<evidence type="ECO:0000313" key="2">
    <source>
        <dbReference type="Proteomes" id="UP000232638"/>
    </source>
</evidence>
<dbReference type="AlphaFoldDB" id="A0A2K8U2C1"/>